<reference evidence="1 2" key="1">
    <citation type="journal article" date="2016" name="Mol. Biol. Evol.">
        <title>Comparative Genomics of Early-Diverging Mushroom-Forming Fungi Provides Insights into the Origins of Lignocellulose Decay Capabilities.</title>
        <authorList>
            <person name="Nagy L.G."/>
            <person name="Riley R."/>
            <person name="Tritt A."/>
            <person name="Adam C."/>
            <person name="Daum C."/>
            <person name="Floudas D."/>
            <person name="Sun H."/>
            <person name="Yadav J.S."/>
            <person name="Pangilinan J."/>
            <person name="Larsson K.H."/>
            <person name="Matsuura K."/>
            <person name="Barry K."/>
            <person name="Labutti K."/>
            <person name="Kuo R."/>
            <person name="Ohm R.A."/>
            <person name="Bhattacharya S.S."/>
            <person name="Shirouzu T."/>
            <person name="Yoshinaga Y."/>
            <person name="Martin F.M."/>
            <person name="Grigoriev I.V."/>
            <person name="Hibbett D.S."/>
        </authorList>
    </citation>
    <scope>NUCLEOTIDE SEQUENCE [LARGE SCALE GENOMIC DNA]</scope>
    <source>
        <strain evidence="1 2">HHB14362 ss-1</strain>
    </source>
</reference>
<protein>
    <submittedName>
        <fullName evidence="1">Uncharacterized protein</fullName>
    </submittedName>
</protein>
<gene>
    <name evidence="1" type="ORF">NEOLEDRAFT_1026796</name>
</gene>
<dbReference type="EMBL" id="KV425599">
    <property type="protein sequence ID" value="KZT22151.1"/>
    <property type="molecule type" value="Genomic_DNA"/>
</dbReference>
<feature type="non-terminal residue" evidence="1">
    <location>
        <position position="128"/>
    </location>
</feature>
<dbReference type="OrthoDB" id="3018573at2759"/>
<dbReference type="InParanoid" id="A0A165QAQ4"/>
<feature type="non-terminal residue" evidence="1">
    <location>
        <position position="1"/>
    </location>
</feature>
<name>A0A165QAQ4_9AGAM</name>
<evidence type="ECO:0000313" key="2">
    <source>
        <dbReference type="Proteomes" id="UP000076761"/>
    </source>
</evidence>
<proteinExistence type="predicted"/>
<organism evidence="1 2">
    <name type="scientific">Neolentinus lepideus HHB14362 ss-1</name>
    <dbReference type="NCBI Taxonomy" id="1314782"/>
    <lineage>
        <taxon>Eukaryota</taxon>
        <taxon>Fungi</taxon>
        <taxon>Dikarya</taxon>
        <taxon>Basidiomycota</taxon>
        <taxon>Agaricomycotina</taxon>
        <taxon>Agaricomycetes</taxon>
        <taxon>Gloeophyllales</taxon>
        <taxon>Gloeophyllaceae</taxon>
        <taxon>Neolentinus</taxon>
    </lineage>
</organism>
<sequence length="128" mass="14891">YLMLTLFTNEGLKMLAEQGDTMPRKKLASKVSIIDVSKFKDESTLDESGFRQGVDGAMAVFSELGDGAYVKRFDDHWTWFFNLPDFTENFDAALETDIELRREYQIKPFEFDPVHYNTRYRAKVADIQ</sequence>
<evidence type="ECO:0000313" key="1">
    <source>
        <dbReference type="EMBL" id="KZT22151.1"/>
    </source>
</evidence>
<dbReference type="AlphaFoldDB" id="A0A165QAQ4"/>
<keyword evidence="2" id="KW-1185">Reference proteome</keyword>
<dbReference type="Proteomes" id="UP000076761">
    <property type="component" value="Unassembled WGS sequence"/>
</dbReference>
<accession>A0A165QAQ4</accession>
<dbReference type="STRING" id="1314782.A0A165QAQ4"/>